<dbReference type="InterPro" id="IPR013216">
    <property type="entry name" value="Methyltransf_11"/>
</dbReference>
<dbReference type="GO" id="GO:0004608">
    <property type="term" value="F:phosphatidylethanolamine N-methyltransferase activity"/>
    <property type="evidence" value="ECO:0007669"/>
    <property type="project" value="UniProtKB-EC"/>
</dbReference>
<dbReference type="CDD" id="cd02440">
    <property type="entry name" value="AdoMet_MTases"/>
    <property type="match status" value="1"/>
</dbReference>
<keyword evidence="1" id="KW-0812">Transmembrane</keyword>
<keyword evidence="1" id="KW-1133">Transmembrane helix</keyword>
<organism evidence="3">
    <name type="scientific">hydrothermal vent metagenome</name>
    <dbReference type="NCBI Taxonomy" id="652676"/>
    <lineage>
        <taxon>unclassified sequences</taxon>
        <taxon>metagenomes</taxon>
        <taxon>ecological metagenomes</taxon>
    </lineage>
</organism>
<dbReference type="Pfam" id="PF08241">
    <property type="entry name" value="Methyltransf_11"/>
    <property type="match status" value="1"/>
</dbReference>
<keyword evidence="3" id="KW-0808">Transferase</keyword>
<feature type="transmembrane region" description="Helical" evidence="1">
    <location>
        <begin position="148"/>
        <end position="170"/>
    </location>
</feature>
<dbReference type="SUPFAM" id="SSF53335">
    <property type="entry name" value="S-adenosyl-L-methionine-dependent methyltransferases"/>
    <property type="match status" value="1"/>
</dbReference>
<dbReference type="EC" id="2.1.1.17" evidence="3"/>
<proteinExistence type="predicted"/>
<gene>
    <name evidence="3" type="ORF">MNBD_BACTEROID07-187</name>
</gene>
<dbReference type="GO" id="GO:0032259">
    <property type="term" value="P:methylation"/>
    <property type="evidence" value="ECO:0007669"/>
    <property type="project" value="UniProtKB-KW"/>
</dbReference>
<dbReference type="Gene3D" id="3.40.50.150">
    <property type="entry name" value="Vaccinia Virus protein VP39"/>
    <property type="match status" value="1"/>
</dbReference>
<dbReference type="AlphaFoldDB" id="A0A3B0UFE3"/>
<protein>
    <submittedName>
        <fullName evidence="3">Phosphatidylethanolamine N-methyltransferase</fullName>
        <ecNumber evidence="3">2.1.1.17</ecNumber>
    </submittedName>
</protein>
<reference evidence="3" key="1">
    <citation type="submission" date="2018-06" db="EMBL/GenBank/DDBJ databases">
        <authorList>
            <person name="Zhirakovskaya E."/>
        </authorList>
    </citation>
    <scope>NUCLEOTIDE SEQUENCE</scope>
</reference>
<evidence type="ECO:0000259" key="2">
    <source>
        <dbReference type="Pfam" id="PF08241"/>
    </source>
</evidence>
<dbReference type="PANTHER" id="PTHR45036">
    <property type="entry name" value="METHYLTRANSFERASE LIKE 7B"/>
    <property type="match status" value="1"/>
</dbReference>
<dbReference type="PANTHER" id="PTHR45036:SF1">
    <property type="entry name" value="METHYLTRANSFERASE LIKE 7A"/>
    <property type="match status" value="1"/>
</dbReference>
<keyword evidence="1" id="KW-0472">Membrane</keyword>
<dbReference type="EMBL" id="UOET01000411">
    <property type="protein sequence ID" value="VAW29705.1"/>
    <property type="molecule type" value="Genomic_DNA"/>
</dbReference>
<dbReference type="InterPro" id="IPR029063">
    <property type="entry name" value="SAM-dependent_MTases_sf"/>
</dbReference>
<accession>A0A3B0UFE3</accession>
<name>A0A3B0UFE3_9ZZZZ</name>
<evidence type="ECO:0000256" key="1">
    <source>
        <dbReference type="SAM" id="Phobius"/>
    </source>
</evidence>
<dbReference type="InterPro" id="IPR052356">
    <property type="entry name" value="Thiol_S-MT"/>
</dbReference>
<evidence type="ECO:0000313" key="3">
    <source>
        <dbReference type="EMBL" id="VAW29705.1"/>
    </source>
</evidence>
<sequence length="202" mass="23215">METSKKYDRFSKIYDRFEGSVEKNKFGKWREMVFQMIPSGSTLLEVGIGTGKNIPYYGKDMHVTGIDFSNGMLDKAREKAKRYAEKDVKLLQMDVTSLDLPNDHFDFVVSTFVFCTVPDPMAGMKEIKRVLKPGGKVIFLEHMRSTRWYFNLMLYTMSGISIPLIGTSMVRQTKLTIQQSELQVIEEKNLLSDIVKLLVCTK</sequence>
<feature type="domain" description="Methyltransferase type 11" evidence="2">
    <location>
        <begin position="44"/>
        <end position="139"/>
    </location>
</feature>
<keyword evidence="3" id="KW-0489">Methyltransferase</keyword>